<reference evidence="2 3" key="1">
    <citation type="journal article" date="2021" name="Nat. Commun.">
        <title>Genetic determinants of endophytism in the Arabidopsis root mycobiome.</title>
        <authorList>
            <person name="Mesny F."/>
            <person name="Miyauchi S."/>
            <person name="Thiergart T."/>
            <person name="Pickel B."/>
            <person name="Atanasova L."/>
            <person name="Karlsson M."/>
            <person name="Huettel B."/>
            <person name="Barry K.W."/>
            <person name="Haridas S."/>
            <person name="Chen C."/>
            <person name="Bauer D."/>
            <person name="Andreopoulos W."/>
            <person name="Pangilinan J."/>
            <person name="LaButti K."/>
            <person name="Riley R."/>
            <person name="Lipzen A."/>
            <person name="Clum A."/>
            <person name="Drula E."/>
            <person name="Henrissat B."/>
            <person name="Kohler A."/>
            <person name="Grigoriev I.V."/>
            <person name="Martin F.M."/>
            <person name="Hacquard S."/>
        </authorList>
    </citation>
    <scope>NUCLEOTIDE SEQUENCE [LARGE SCALE GENOMIC DNA]</scope>
    <source>
        <strain evidence="2 3">MPI-CAGE-CH-0241</strain>
    </source>
</reference>
<keyword evidence="3" id="KW-1185">Reference proteome</keyword>
<feature type="region of interest" description="Disordered" evidence="1">
    <location>
        <begin position="178"/>
        <end position="240"/>
    </location>
</feature>
<organism evidence="2 3">
    <name type="scientific">Thelonectria olida</name>
    <dbReference type="NCBI Taxonomy" id="1576542"/>
    <lineage>
        <taxon>Eukaryota</taxon>
        <taxon>Fungi</taxon>
        <taxon>Dikarya</taxon>
        <taxon>Ascomycota</taxon>
        <taxon>Pezizomycotina</taxon>
        <taxon>Sordariomycetes</taxon>
        <taxon>Hypocreomycetidae</taxon>
        <taxon>Hypocreales</taxon>
        <taxon>Nectriaceae</taxon>
        <taxon>Thelonectria</taxon>
    </lineage>
</organism>
<feature type="compositionally biased region" description="Pro residues" evidence="1">
    <location>
        <begin position="216"/>
        <end position="225"/>
    </location>
</feature>
<comment type="caution">
    <text evidence="2">The sequence shown here is derived from an EMBL/GenBank/DDBJ whole genome shotgun (WGS) entry which is preliminary data.</text>
</comment>
<feature type="compositionally biased region" description="Low complexity" evidence="1">
    <location>
        <begin position="57"/>
        <end position="81"/>
    </location>
</feature>
<dbReference type="AlphaFoldDB" id="A0A9P8VYD5"/>
<dbReference type="EMBL" id="JAGPYM010000027">
    <property type="protein sequence ID" value="KAH6880068.1"/>
    <property type="molecule type" value="Genomic_DNA"/>
</dbReference>
<dbReference type="GO" id="GO:0003676">
    <property type="term" value="F:nucleic acid binding"/>
    <property type="evidence" value="ECO:0007669"/>
    <property type="project" value="InterPro"/>
</dbReference>
<dbReference type="InterPro" id="IPR035979">
    <property type="entry name" value="RBD_domain_sf"/>
</dbReference>
<protein>
    <submittedName>
        <fullName evidence="2">Uncharacterized protein</fullName>
    </submittedName>
</protein>
<accession>A0A9P8VYD5</accession>
<evidence type="ECO:0000313" key="2">
    <source>
        <dbReference type="EMBL" id="KAH6880068.1"/>
    </source>
</evidence>
<dbReference type="OrthoDB" id="3508416at2759"/>
<proteinExistence type="predicted"/>
<feature type="compositionally biased region" description="Basic and acidic residues" evidence="1">
    <location>
        <begin position="34"/>
        <end position="46"/>
    </location>
</feature>
<dbReference type="Proteomes" id="UP000777438">
    <property type="component" value="Unassembled WGS sequence"/>
</dbReference>
<evidence type="ECO:0000313" key="3">
    <source>
        <dbReference type="Proteomes" id="UP000777438"/>
    </source>
</evidence>
<feature type="region of interest" description="Disordered" evidence="1">
    <location>
        <begin position="1"/>
        <end position="95"/>
    </location>
</feature>
<sequence>MSGPPNNNPWGTGWHLPTSTNRRLDYPAPPSPRLHRDTGNSDDGRSKVGMLTPSQNYSSSLPSYHAPSSRLSSHSTLSSARAPLQPPERTPLSVLTPNSITHLHSLYGPTKASSQSLSNSASTNFSVTAESFRPSTFVTSGLEPPGLSILREPRLPHGNGFSSSLAWIDNILGNADVAPPARNSTPSQRPPRPSFPVYRDPVPQVQQQASQLQPQQPVPQLPQPRPKLEPEADLTPTRSLEVRRFKPMNALDHSQRTKRDTKDGREVVWAEESAFSSNYRGERSARNASVEDLPDDMNCALWITNLPPDVTYTQLLAAIRNVGRIYCTVINSPDYIHHQTAAAKLVFFQPGPAQKLFAQSLNTGLTFGGRRAKVAHNRVKHSEQPIEGSRVLIITGDAEYVNKTALTEWFDKRFVFQVDKVTTLIKDDACGRAVVEFKFGSYRCQAQMGKMSLEKDNPEWLMKVEFGLDPCEVGDEMTSYGVAGMRIQGLGI</sequence>
<feature type="compositionally biased region" description="Polar residues" evidence="1">
    <location>
        <begin position="1"/>
        <end position="10"/>
    </location>
</feature>
<name>A0A9P8VYD5_9HYPO</name>
<gene>
    <name evidence="2" type="ORF">B0T10DRAFT_551796</name>
</gene>
<evidence type="ECO:0000256" key="1">
    <source>
        <dbReference type="SAM" id="MobiDB-lite"/>
    </source>
</evidence>
<feature type="compositionally biased region" description="Low complexity" evidence="1">
    <location>
        <begin position="201"/>
        <end position="215"/>
    </location>
</feature>
<dbReference type="SUPFAM" id="SSF54928">
    <property type="entry name" value="RNA-binding domain, RBD"/>
    <property type="match status" value="1"/>
</dbReference>